<accession>A0A6I4WAB6</accession>
<evidence type="ECO:0000256" key="6">
    <source>
        <dbReference type="ARBA" id="ARBA00023136"/>
    </source>
</evidence>
<dbReference type="PANTHER" id="PTHR43875:SF15">
    <property type="entry name" value="TREHALOSE IMPORT ATP-BINDING PROTEIN SUGC"/>
    <property type="match status" value="1"/>
</dbReference>
<dbReference type="GO" id="GO:0016887">
    <property type="term" value="F:ATP hydrolysis activity"/>
    <property type="evidence" value="ECO:0007669"/>
    <property type="project" value="InterPro"/>
</dbReference>
<keyword evidence="1" id="KW-0813">Transport</keyword>
<dbReference type="Pfam" id="PF17912">
    <property type="entry name" value="OB_MalK"/>
    <property type="match status" value="1"/>
</dbReference>
<dbReference type="AlphaFoldDB" id="A0A6I4WAB6"/>
<organism evidence="8 9">
    <name type="scientific">Actinomadura rayongensis</name>
    <dbReference type="NCBI Taxonomy" id="1429076"/>
    <lineage>
        <taxon>Bacteria</taxon>
        <taxon>Bacillati</taxon>
        <taxon>Actinomycetota</taxon>
        <taxon>Actinomycetes</taxon>
        <taxon>Streptosporangiales</taxon>
        <taxon>Thermomonosporaceae</taxon>
        <taxon>Actinomadura</taxon>
    </lineage>
</organism>
<keyword evidence="5" id="KW-1278">Translocase</keyword>
<keyword evidence="9" id="KW-1185">Reference proteome</keyword>
<dbReference type="GO" id="GO:0005524">
    <property type="term" value="F:ATP binding"/>
    <property type="evidence" value="ECO:0007669"/>
    <property type="project" value="UniProtKB-KW"/>
</dbReference>
<proteinExistence type="predicted"/>
<dbReference type="Proteomes" id="UP000431901">
    <property type="component" value="Unassembled WGS sequence"/>
</dbReference>
<keyword evidence="4 8" id="KW-0067">ATP-binding</keyword>
<keyword evidence="2" id="KW-1003">Cell membrane</keyword>
<dbReference type="SUPFAM" id="SSF52540">
    <property type="entry name" value="P-loop containing nucleoside triphosphate hydrolases"/>
    <property type="match status" value="1"/>
</dbReference>
<evidence type="ECO:0000256" key="4">
    <source>
        <dbReference type="ARBA" id="ARBA00022840"/>
    </source>
</evidence>
<evidence type="ECO:0000256" key="3">
    <source>
        <dbReference type="ARBA" id="ARBA00022741"/>
    </source>
</evidence>
<evidence type="ECO:0000313" key="8">
    <source>
        <dbReference type="EMBL" id="MXQ67809.1"/>
    </source>
</evidence>
<evidence type="ECO:0000256" key="5">
    <source>
        <dbReference type="ARBA" id="ARBA00022967"/>
    </source>
</evidence>
<comment type="caution">
    <text evidence="8">The sequence shown here is derived from an EMBL/GenBank/DDBJ whole genome shotgun (WGS) entry which is preliminary data.</text>
</comment>
<dbReference type="GO" id="GO:0140359">
    <property type="term" value="F:ABC-type transporter activity"/>
    <property type="evidence" value="ECO:0007669"/>
    <property type="project" value="InterPro"/>
</dbReference>
<evidence type="ECO:0000313" key="9">
    <source>
        <dbReference type="Proteomes" id="UP000431901"/>
    </source>
</evidence>
<reference evidence="8 9" key="1">
    <citation type="submission" date="2019-12" db="EMBL/GenBank/DDBJ databases">
        <title>Nocardia macrotermitis sp. nov. and Nocardia aurantia sp. nov., isolated from the gut of the fungus growing-termite Macrotermes natalensis.</title>
        <authorList>
            <person name="Christine B."/>
            <person name="Rene B."/>
        </authorList>
    </citation>
    <scope>NUCLEOTIDE SEQUENCE [LARGE SCALE GENOMIC DNA]</scope>
    <source>
        <strain evidence="8 9">DSM 102126</strain>
    </source>
</reference>
<dbReference type="PROSITE" id="PS00211">
    <property type="entry name" value="ABC_TRANSPORTER_1"/>
    <property type="match status" value="1"/>
</dbReference>
<gene>
    <name evidence="8" type="primary">ugpC</name>
    <name evidence="8" type="ORF">GQ466_27695</name>
</gene>
<evidence type="ECO:0000256" key="1">
    <source>
        <dbReference type="ARBA" id="ARBA00022448"/>
    </source>
</evidence>
<sequence>MAEVVLTNVGKVYPDGTRAVTGLDLTIADGEFLVLVGPSGCGKTTALRMVAGLEEISEGTLTIGGRVVNRVPPRDRDVAMVFQSYALYPHLSVRDNIGFGLSLRRMDKKAIRAKVEEAATILGLTDHLDRKPRNLSGGQRQRVAMGRAIVREPQAFLMDEPLSNLDAKLRVQTRAQIARIQRDLGVTTIYVTHDQTEAMTLGDRVAVMKRGELQQVAPPQELYDRPANLFVAGFIGSPAMNLIQGALSGTAENPRVAIGGQTLELPPEVFAARPDLAGYLGRDVVVGIRPEDMEDAALAEGSDGTTLVSTAELVEAMGSDVLVHFTVEASQVVTEDTRELARDAGADVPGEGGAAPHTDVVGRFSPRTGVTVGDPVTVRVDTGRLHFFDIETGASIWGSAAGASSASREDEG</sequence>
<keyword evidence="6" id="KW-0472">Membrane</keyword>
<dbReference type="Gene3D" id="3.40.50.300">
    <property type="entry name" value="P-loop containing nucleotide triphosphate hydrolases"/>
    <property type="match status" value="1"/>
</dbReference>
<dbReference type="SMART" id="SM00382">
    <property type="entry name" value="AAA"/>
    <property type="match status" value="1"/>
</dbReference>
<dbReference type="InterPro" id="IPR008995">
    <property type="entry name" value="Mo/tungstate-bd_C_term_dom"/>
</dbReference>
<dbReference type="InterPro" id="IPR040582">
    <property type="entry name" value="OB_MalK-like"/>
</dbReference>
<dbReference type="Gene3D" id="2.40.50.140">
    <property type="entry name" value="Nucleic acid-binding proteins"/>
    <property type="match status" value="1"/>
</dbReference>
<dbReference type="InterPro" id="IPR012340">
    <property type="entry name" value="NA-bd_OB-fold"/>
</dbReference>
<dbReference type="OrthoDB" id="7838608at2"/>
<dbReference type="GO" id="GO:0008643">
    <property type="term" value="P:carbohydrate transport"/>
    <property type="evidence" value="ECO:0007669"/>
    <property type="project" value="InterPro"/>
</dbReference>
<dbReference type="InterPro" id="IPR003439">
    <property type="entry name" value="ABC_transporter-like_ATP-bd"/>
</dbReference>
<dbReference type="InterPro" id="IPR027417">
    <property type="entry name" value="P-loop_NTPase"/>
</dbReference>
<dbReference type="EMBL" id="WUTW01000008">
    <property type="protein sequence ID" value="MXQ67809.1"/>
    <property type="molecule type" value="Genomic_DNA"/>
</dbReference>
<evidence type="ECO:0000256" key="2">
    <source>
        <dbReference type="ARBA" id="ARBA00022475"/>
    </source>
</evidence>
<dbReference type="PROSITE" id="PS50893">
    <property type="entry name" value="ABC_TRANSPORTER_2"/>
    <property type="match status" value="1"/>
</dbReference>
<keyword evidence="3" id="KW-0547">Nucleotide-binding</keyword>
<dbReference type="FunFam" id="3.40.50.300:FF:000042">
    <property type="entry name" value="Maltose/maltodextrin ABC transporter, ATP-binding protein"/>
    <property type="match status" value="1"/>
</dbReference>
<dbReference type="SUPFAM" id="SSF50331">
    <property type="entry name" value="MOP-like"/>
    <property type="match status" value="1"/>
</dbReference>
<feature type="domain" description="ABC transporter" evidence="7">
    <location>
        <begin position="4"/>
        <end position="235"/>
    </location>
</feature>
<dbReference type="Gene3D" id="2.40.50.100">
    <property type="match status" value="1"/>
</dbReference>
<dbReference type="InterPro" id="IPR003593">
    <property type="entry name" value="AAA+_ATPase"/>
</dbReference>
<dbReference type="InterPro" id="IPR047641">
    <property type="entry name" value="ABC_transpr_MalK/UgpC-like"/>
</dbReference>
<dbReference type="NCBIfam" id="NF008653">
    <property type="entry name" value="PRK11650.1"/>
    <property type="match status" value="1"/>
</dbReference>
<dbReference type="InterPro" id="IPR017871">
    <property type="entry name" value="ABC_transporter-like_CS"/>
</dbReference>
<dbReference type="Pfam" id="PF00005">
    <property type="entry name" value="ABC_tran"/>
    <property type="match status" value="1"/>
</dbReference>
<dbReference type="GO" id="GO:0055052">
    <property type="term" value="C:ATP-binding cassette (ABC) transporter complex, substrate-binding subunit-containing"/>
    <property type="evidence" value="ECO:0007669"/>
    <property type="project" value="TreeGrafter"/>
</dbReference>
<name>A0A6I4WAB6_9ACTN</name>
<evidence type="ECO:0000259" key="7">
    <source>
        <dbReference type="PROSITE" id="PS50893"/>
    </source>
</evidence>
<dbReference type="CDD" id="cd03301">
    <property type="entry name" value="ABC_MalK_N"/>
    <property type="match status" value="1"/>
</dbReference>
<dbReference type="InterPro" id="IPR015855">
    <property type="entry name" value="ABC_transpr_MalK-like"/>
</dbReference>
<protein>
    <submittedName>
        <fullName evidence="8">sn-glycerol-3-phosphate ABC transporter ATP-binding protein UgpC</fullName>
    </submittedName>
</protein>
<dbReference type="RefSeq" id="WP_161105981.1">
    <property type="nucleotide sequence ID" value="NZ_JBHLYI010000011.1"/>
</dbReference>
<dbReference type="PANTHER" id="PTHR43875">
    <property type="entry name" value="MALTODEXTRIN IMPORT ATP-BINDING PROTEIN MSMX"/>
    <property type="match status" value="1"/>
</dbReference>